<evidence type="ECO:0000256" key="2">
    <source>
        <dbReference type="ARBA" id="ARBA00022723"/>
    </source>
</evidence>
<sequence length="245" mass="27029">MASSDPTSLVGSMDEIRRIFNKFDKNGDGKISSSEVIDSLGELGTKISTEEVQCMMQEFDKDGDGHIDLDEFVDFIQHGGMDGGADGTTQNGGNKELKDAFDLYDIDKNGLISARELHKVMKMLGLKCTLGDCTKMIRQVDQDGDGNVNFEEFKKMMSNGLPHASKFNDVVGSHKTHAIVVAQLVQLSKLERQSNIKSFEVVGGGEVKTGSILRWKYCLGDALKLYKRFKGKPEIGTGHVKWTLE</sequence>
<reference evidence="6 7" key="1">
    <citation type="journal article" date="2020" name="Mol. Plant">
        <title>The Chromosome-Based Rubber Tree Genome Provides New Insights into Spurge Genome Evolution and Rubber Biosynthesis.</title>
        <authorList>
            <person name="Liu J."/>
            <person name="Shi C."/>
            <person name="Shi C.C."/>
            <person name="Li W."/>
            <person name="Zhang Q.J."/>
            <person name="Zhang Y."/>
            <person name="Li K."/>
            <person name="Lu H.F."/>
            <person name="Shi C."/>
            <person name="Zhu S.T."/>
            <person name="Xiao Z.Y."/>
            <person name="Nan H."/>
            <person name="Yue Y."/>
            <person name="Zhu X.G."/>
            <person name="Wu Y."/>
            <person name="Hong X.N."/>
            <person name="Fan G.Y."/>
            <person name="Tong Y."/>
            <person name="Zhang D."/>
            <person name="Mao C.L."/>
            <person name="Liu Y.L."/>
            <person name="Hao S.J."/>
            <person name="Liu W.Q."/>
            <person name="Lv M.Q."/>
            <person name="Zhang H.B."/>
            <person name="Liu Y."/>
            <person name="Hu-Tang G.R."/>
            <person name="Wang J.P."/>
            <person name="Wang J.H."/>
            <person name="Sun Y.H."/>
            <person name="Ni S.B."/>
            <person name="Chen W.B."/>
            <person name="Zhang X.C."/>
            <person name="Jiao Y.N."/>
            <person name="Eichler E.E."/>
            <person name="Li G.H."/>
            <person name="Liu X."/>
            <person name="Gao L.Z."/>
        </authorList>
    </citation>
    <scope>NUCLEOTIDE SEQUENCE [LARGE SCALE GENOMIC DNA]</scope>
    <source>
        <strain evidence="7">cv. GT1</strain>
        <tissue evidence="6">Leaf</tissue>
    </source>
</reference>
<dbReference type="Pfam" id="PF13499">
    <property type="entry name" value="EF-hand_7"/>
    <property type="match status" value="2"/>
</dbReference>
<evidence type="ECO:0000256" key="1">
    <source>
        <dbReference type="ARBA" id="ARBA00003291"/>
    </source>
</evidence>
<keyword evidence="4" id="KW-0106">Calcium</keyword>
<dbReference type="InterPro" id="IPR011992">
    <property type="entry name" value="EF-hand-dom_pair"/>
</dbReference>
<dbReference type="GO" id="GO:0005509">
    <property type="term" value="F:calcium ion binding"/>
    <property type="evidence" value="ECO:0007669"/>
    <property type="project" value="InterPro"/>
</dbReference>
<dbReference type="PROSITE" id="PS00018">
    <property type="entry name" value="EF_HAND_1"/>
    <property type="match status" value="4"/>
</dbReference>
<comment type="function">
    <text evidence="1">Potential calcium sensor.</text>
</comment>
<accession>A0A6A6MZI9</accession>
<protein>
    <recommendedName>
        <fullName evidence="5">EF-hand domain-containing protein</fullName>
    </recommendedName>
</protein>
<keyword evidence="2" id="KW-0479">Metal-binding</keyword>
<dbReference type="CDD" id="cd00051">
    <property type="entry name" value="EFh"/>
    <property type="match status" value="2"/>
</dbReference>
<dbReference type="SMART" id="SM00054">
    <property type="entry name" value="EFh"/>
    <property type="match status" value="4"/>
</dbReference>
<dbReference type="FunFam" id="1.10.238.10:FF:000089">
    <property type="entry name" value="calmodulin-like protein 3"/>
    <property type="match status" value="1"/>
</dbReference>
<proteinExistence type="predicted"/>
<feature type="domain" description="EF-hand" evidence="5">
    <location>
        <begin position="11"/>
        <end position="46"/>
    </location>
</feature>
<feature type="domain" description="EF-hand" evidence="5">
    <location>
        <begin position="47"/>
        <end position="82"/>
    </location>
</feature>
<dbReference type="InterPro" id="IPR039647">
    <property type="entry name" value="EF_hand_pair_protein_CML-like"/>
</dbReference>
<keyword evidence="7" id="KW-1185">Reference proteome</keyword>
<feature type="domain" description="EF-hand" evidence="5">
    <location>
        <begin position="92"/>
        <end position="127"/>
    </location>
</feature>
<dbReference type="PANTHER" id="PTHR10891">
    <property type="entry name" value="EF-HAND CALCIUM-BINDING DOMAIN CONTAINING PROTEIN"/>
    <property type="match status" value="1"/>
</dbReference>
<dbReference type="AlphaFoldDB" id="A0A6A6MZI9"/>
<dbReference type="EMBL" id="JAAGAX010000004">
    <property type="protein sequence ID" value="KAF2317868.1"/>
    <property type="molecule type" value="Genomic_DNA"/>
</dbReference>
<organism evidence="6 7">
    <name type="scientific">Hevea brasiliensis</name>
    <name type="common">Para rubber tree</name>
    <name type="synonym">Siphonia brasiliensis</name>
    <dbReference type="NCBI Taxonomy" id="3981"/>
    <lineage>
        <taxon>Eukaryota</taxon>
        <taxon>Viridiplantae</taxon>
        <taxon>Streptophyta</taxon>
        <taxon>Embryophyta</taxon>
        <taxon>Tracheophyta</taxon>
        <taxon>Spermatophyta</taxon>
        <taxon>Magnoliopsida</taxon>
        <taxon>eudicotyledons</taxon>
        <taxon>Gunneridae</taxon>
        <taxon>Pentapetalae</taxon>
        <taxon>rosids</taxon>
        <taxon>fabids</taxon>
        <taxon>Malpighiales</taxon>
        <taxon>Euphorbiaceae</taxon>
        <taxon>Crotonoideae</taxon>
        <taxon>Micrandreae</taxon>
        <taxon>Hevea</taxon>
    </lineage>
</organism>
<dbReference type="InterPro" id="IPR002048">
    <property type="entry name" value="EF_hand_dom"/>
</dbReference>
<dbReference type="InterPro" id="IPR018247">
    <property type="entry name" value="EF_Hand_1_Ca_BS"/>
</dbReference>
<dbReference type="GO" id="GO:0005737">
    <property type="term" value="C:cytoplasm"/>
    <property type="evidence" value="ECO:0007669"/>
    <property type="project" value="UniProtKB-ARBA"/>
</dbReference>
<keyword evidence="3" id="KW-0677">Repeat</keyword>
<dbReference type="Proteomes" id="UP000467840">
    <property type="component" value="Chromosome 6"/>
</dbReference>
<name>A0A6A6MZI9_HEVBR</name>
<feature type="domain" description="EF-hand" evidence="5">
    <location>
        <begin position="128"/>
        <end position="163"/>
    </location>
</feature>
<dbReference type="FunFam" id="1.10.238.10:FF:000003">
    <property type="entry name" value="Calmodulin A"/>
    <property type="match status" value="1"/>
</dbReference>
<evidence type="ECO:0000256" key="3">
    <source>
        <dbReference type="ARBA" id="ARBA00022737"/>
    </source>
</evidence>
<evidence type="ECO:0000259" key="5">
    <source>
        <dbReference type="PROSITE" id="PS50222"/>
    </source>
</evidence>
<evidence type="ECO:0000313" key="6">
    <source>
        <dbReference type="EMBL" id="KAF2317868.1"/>
    </source>
</evidence>
<gene>
    <name evidence="6" type="ORF">GH714_041187</name>
</gene>
<evidence type="ECO:0000313" key="7">
    <source>
        <dbReference type="Proteomes" id="UP000467840"/>
    </source>
</evidence>
<dbReference type="Gene3D" id="1.10.238.10">
    <property type="entry name" value="EF-hand"/>
    <property type="match status" value="2"/>
</dbReference>
<evidence type="ECO:0000256" key="4">
    <source>
        <dbReference type="ARBA" id="ARBA00022837"/>
    </source>
</evidence>
<dbReference type="PROSITE" id="PS50222">
    <property type="entry name" value="EF_HAND_2"/>
    <property type="match status" value="4"/>
</dbReference>
<dbReference type="SUPFAM" id="SSF47473">
    <property type="entry name" value="EF-hand"/>
    <property type="match status" value="1"/>
</dbReference>
<comment type="caution">
    <text evidence="6">The sequence shown here is derived from an EMBL/GenBank/DDBJ whole genome shotgun (WGS) entry which is preliminary data.</text>
</comment>